<dbReference type="InterPro" id="IPR020935">
    <property type="entry name" value="PdiEstase_YfcE_CS"/>
</dbReference>
<dbReference type="InterPro" id="IPR000979">
    <property type="entry name" value="Phosphodiesterase_MJ0936/Vps29"/>
</dbReference>
<comment type="similarity">
    <text evidence="1 4">Belongs to the metallophosphoesterase superfamily. YfcE family.</text>
</comment>
<dbReference type="PANTHER" id="PTHR11124">
    <property type="entry name" value="VACUOLAR SORTING PROTEIN VPS29"/>
    <property type="match status" value="1"/>
</dbReference>
<dbReference type="InterPro" id="IPR029052">
    <property type="entry name" value="Metallo-depent_PP-like"/>
</dbReference>
<dbReference type="SUPFAM" id="SSF56300">
    <property type="entry name" value="Metallo-dependent phosphatases"/>
    <property type="match status" value="1"/>
</dbReference>
<reference evidence="6" key="1">
    <citation type="submission" date="2020-08" db="EMBL/GenBank/DDBJ databases">
        <authorList>
            <person name="Cejkova D."/>
            <person name="Kubasova T."/>
            <person name="Jahodarova E."/>
            <person name="Rychlik I."/>
        </authorList>
    </citation>
    <scope>NUCLEOTIDE SEQUENCE</scope>
    <source>
        <strain evidence="6">An559</strain>
    </source>
</reference>
<feature type="domain" description="Calcineurin-like phosphoesterase" evidence="5">
    <location>
        <begin position="1"/>
        <end position="161"/>
    </location>
</feature>
<name>A0A938X547_9FIRM</name>
<dbReference type="NCBIfam" id="NF006988">
    <property type="entry name" value="PRK09453.1"/>
    <property type="match status" value="1"/>
</dbReference>
<dbReference type="Pfam" id="PF12850">
    <property type="entry name" value="Metallophos_2"/>
    <property type="match status" value="1"/>
</dbReference>
<comment type="cofactor">
    <cofactor evidence="4">
        <name>a divalent metal cation</name>
        <dbReference type="ChEBI" id="CHEBI:60240"/>
    </cofactor>
</comment>
<dbReference type="RefSeq" id="WP_204443736.1">
    <property type="nucleotide sequence ID" value="NZ_JACJKY010000001.1"/>
</dbReference>
<reference evidence="6" key="2">
    <citation type="journal article" date="2021" name="Sci. Rep.">
        <title>The distribution of antibiotic resistance genes in chicken gut microbiota commensals.</title>
        <authorList>
            <person name="Juricova H."/>
            <person name="Matiasovicova J."/>
            <person name="Kubasova T."/>
            <person name="Cejkova D."/>
            <person name="Rychlik I."/>
        </authorList>
    </citation>
    <scope>NUCLEOTIDE SEQUENCE</scope>
    <source>
        <strain evidence="6">An559</strain>
    </source>
</reference>
<keyword evidence="7" id="KW-1185">Reference proteome</keyword>
<dbReference type="EMBL" id="JACJKY010000001">
    <property type="protein sequence ID" value="MBM6919709.1"/>
    <property type="molecule type" value="Genomic_DNA"/>
</dbReference>
<dbReference type="GO" id="GO:0046872">
    <property type="term" value="F:metal ion binding"/>
    <property type="evidence" value="ECO:0007669"/>
    <property type="project" value="UniProtKB-KW"/>
</dbReference>
<proteinExistence type="inferred from homology"/>
<accession>A0A938X547</accession>
<evidence type="ECO:0000256" key="3">
    <source>
        <dbReference type="ARBA" id="ARBA00022801"/>
    </source>
</evidence>
<dbReference type="CDD" id="cd00841">
    <property type="entry name" value="MPP_YfcE"/>
    <property type="match status" value="1"/>
</dbReference>
<dbReference type="AlphaFoldDB" id="A0A938X547"/>
<dbReference type="PROSITE" id="PS01269">
    <property type="entry name" value="UPF0025"/>
    <property type="match status" value="1"/>
</dbReference>
<keyword evidence="2 4" id="KW-0479">Metal-binding</keyword>
<sequence length="181" mass="20336">MKLMIASDIHGSAHYCRLMLDAFSKEHADRLVLLGDILYHGPRNDLPLEYAPKQVITMLNEHKDKLLCVRGNCDTEVDQMVLQFPVLSDSMLLWTQTHTIFATHGHVFNLSNLPPLCEGDVLLHGHTHVPAFEQANGITYINPGSVSIPKESSLHSYIILEDDTVTFKDLESGTPYRVCQL</sequence>
<dbReference type="InterPro" id="IPR024654">
    <property type="entry name" value="Calcineurin-like_PHP_lpxH"/>
</dbReference>
<dbReference type="InterPro" id="IPR041802">
    <property type="entry name" value="MPP_YfcE"/>
</dbReference>
<dbReference type="Proteomes" id="UP000774750">
    <property type="component" value="Unassembled WGS sequence"/>
</dbReference>
<organism evidence="6 7">
    <name type="scientific">Merdimmobilis hominis</name>
    <dbReference type="NCBI Taxonomy" id="2897707"/>
    <lineage>
        <taxon>Bacteria</taxon>
        <taxon>Bacillati</taxon>
        <taxon>Bacillota</taxon>
        <taxon>Clostridia</taxon>
        <taxon>Eubacteriales</taxon>
        <taxon>Oscillospiraceae</taxon>
        <taxon>Merdimmobilis</taxon>
    </lineage>
</organism>
<evidence type="ECO:0000259" key="5">
    <source>
        <dbReference type="Pfam" id="PF12850"/>
    </source>
</evidence>
<evidence type="ECO:0000313" key="7">
    <source>
        <dbReference type="Proteomes" id="UP000774750"/>
    </source>
</evidence>
<dbReference type="EC" id="3.1.4.-" evidence="4"/>
<protein>
    <recommendedName>
        <fullName evidence="4">Phosphoesterase</fullName>
        <ecNumber evidence="4">3.1.4.-</ecNumber>
    </recommendedName>
</protein>
<evidence type="ECO:0000313" key="6">
    <source>
        <dbReference type="EMBL" id="MBM6919709.1"/>
    </source>
</evidence>
<keyword evidence="3 6" id="KW-0378">Hydrolase</keyword>
<dbReference type="Gene3D" id="3.60.21.10">
    <property type="match status" value="1"/>
</dbReference>
<gene>
    <name evidence="6" type="primary">yfcE</name>
    <name evidence="6" type="ORF">H6A12_00810</name>
</gene>
<dbReference type="NCBIfam" id="TIGR00040">
    <property type="entry name" value="yfcE"/>
    <property type="match status" value="1"/>
</dbReference>
<evidence type="ECO:0000256" key="2">
    <source>
        <dbReference type="ARBA" id="ARBA00022723"/>
    </source>
</evidence>
<evidence type="ECO:0000256" key="4">
    <source>
        <dbReference type="RuleBase" id="RU362039"/>
    </source>
</evidence>
<comment type="caution">
    <text evidence="6">The sequence shown here is derived from an EMBL/GenBank/DDBJ whole genome shotgun (WGS) entry which is preliminary data.</text>
</comment>
<evidence type="ECO:0000256" key="1">
    <source>
        <dbReference type="ARBA" id="ARBA00008950"/>
    </source>
</evidence>
<dbReference type="GO" id="GO:0016787">
    <property type="term" value="F:hydrolase activity"/>
    <property type="evidence" value="ECO:0007669"/>
    <property type="project" value="UniProtKB-UniRule"/>
</dbReference>